<evidence type="ECO:0000313" key="4">
    <source>
        <dbReference type="Proteomes" id="UP000607311"/>
    </source>
</evidence>
<evidence type="ECO:0000256" key="2">
    <source>
        <dbReference type="SAM" id="Phobius"/>
    </source>
</evidence>
<evidence type="ECO:0000313" key="3">
    <source>
        <dbReference type="EMBL" id="GIJ35099.1"/>
    </source>
</evidence>
<feature type="region of interest" description="Disordered" evidence="1">
    <location>
        <begin position="131"/>
        <end position="167"/>
    </location>
</feature>
<organism evidence="3 4">
    <name type="scientific">Micromonospora sediminimaris</name>
    <dbReference type="NCBI Taxonomy" id="547162"/>
    <lineage>
        <taxon>Bacteria</taxon>
        <taxon>Bacillati</taxon>
        <taxon>Actinomycetota</taxon>
        <taxon>Actinomycetes</taxon>
        <taxon>Micromonosporales</taxon>
        <taxon>Micromonosporaceae</taxon>
        <taxon>Micromonospora</taxon>
    </lineage>
</organism>
<dbReference type="Proteomes" id="UP000607311">
    <property type="component" value="Unassembled WGS sequence"/>
</dbReference>
<accession>A0A9W5USQ6</accession>
<feature type="compositionally biased region" description="Gly residues" evidence="1">
    <location>
        <begin position="31"/>
        <end position="49"/>
    </location>
</feature>
<name>A0A9W5USQ6_9ACTN</name>
<keyword evidence="2" id="KW-0472">Membrane</keyword>
<gene>
    <name evidence="3" type="ORF">Vse01_42470</name>
</gene>
<comment type="caution">
    <text evidence="3">The sequence shown here is derived from an EMBL/GenBank/DDBJ whole genome shotgun (WGS) entry which is preliminary data.</text>
</comment>
<evidence type="ECO:0008006" key="5">
    <source>
        <dbReference type="Google" id="ProtNLM"/>
    </source>
</evidence>
<feature type="compositionally biased region" description="Pro residues" evidence="1">
    <location>
        <begin position="1"/>
        <end position="28"/>
    </location>
</feature>
<keyword evidence="2" id="KW-0812">Transmembrane</keyword>
<keyword evidence="4" id="KW-1185">Reference proteome</keyword>
<protein>
    <recommendedName>
        <fullName evidence="5">Flagellar basal body protein FliL</fullName>
    </recommendedName>
</protein>
<reference evidence="3" key="1">
    <citation type="submission" date="2021-01" db="EMBL/GenBank/DDBJ databases">
        <title>Whole genome shotgun sequence of Verrucosispora sediminis NBRC 107745.</title>
        <authorList>
            <person name="Komaki H."/>
            <person name="Tamura T."/>
        </authorList>
    </citation>
    <scope>NUCLEOTIDE SEQUENCE</scope>
    <source>
        <strain evidence="3">NBRC 107745</strain>
    </source>
</reference>
<dbReference type="EMBL" id="BOPD01000027">
    <property type="protein sequence ID" value="GIJ35099.1"/>
    <property type="molecule type" value="Genomic_DNA"/>
</dbReference>
<dbReference type="AlphaFoldDB" id="A0A9W5USQ6"/>
<sequence length="248" mass="26366">MANYGPPGPGPQPWHEPQPGEQPWPEPQPGQGYGQDQGYGQGYGGGQGYRSGESYDAAGHGGGRYGTTGSGHLPPDTWAQSAYQHDAETGYAGAPTPPPQRRRGRMLVVLAVVLVLVLGGATAFYLVGRDDQTPTPVAAPTEEVASTPDPQGEEAPPDDPATAPSADPRFVQAGQCVRNDAAAGGKPRLLLSECAPRSYEVLRRFDGKTGGERDAEEKCAGVDGYTNWYFYDSELDSLDFVLCLKQRD</sequence>
<dbReference type="OrthoDB" id="3373390at2"/>
<feature type="transmembrane region" description="Helical" evidence="2">
    <location>
        <begin position="107"/>
        <end position="127"/>
    </location>
</feature>
<proteinExistence type="predicted"/>
<feature type="region of interest" description="Disordered" evidence="1">
    <location>
        <begin position="1"/>
        <end position="79"/>
    </location>
</feature>
<evidence type="ECO:0000256" key="1">
    <source>
        <dbReference type="SAM" id="MobiDB-lite"/>
    </source>
</evidence>
<keyword evidence="2" id="KW-1133">Transmembrane helix</keyword>
<feature type="compositionally biased region" description="Gly residues" evidence="1">
    <location>
        <begin position="59"/>
        <end position="69"/>
    </location>
</feature>